<keyword evidence="4" id="KW-0808">Transferase</keyword>
<dbReference type="Gene3D" id="1.10.155.10">
    <property type="entry name" value="Chemotaxis receptor methyltransferase CheR, N-terminal domain"/>
    <property type="match status" value="1"/>
</dbReference>
<dbReference type="Pfam" id="PF03705">
    <property type="entry name" value="CheR_N"/>
    <property type="match status" value="1"/>
</dbReference>
<organism evidence="7 8">
    <name type="scientific">Iningainema tapete BLCC-T55</name>
    <dbReference type="NCBI Taxonomy" id="2748662"/>
    <lineage>
        <taxon>Bacteria</taxon>
        <taxon>Bacillati</taxon>
        <taxon>Cyanobacteriota</taxon>
        <taxon>Cyanophyceae</taxon>
        <taxon>Nostocales</taxon>
        <taxon>Scytonemataceae</taxon>
        <taxon>Iningainema tapete</taxon>
    </lineage>
</organism>
<name>A0A8J6XU96_9CYAN</name>
<dbReference type="InterPro" id="IPR036804">
    <property type="entry name" value="CheR_N_sf"/>
</dbReference>
<comment type="caution">
    <text evidence="7">The sequence shown here is derived from an EMBL/GenBank/DDBJ whole genome shotgun (WGS) entry which is preliminary data.</text>
</comment>
<dbReference type="SUPFAM" id="SSF53335">
    <property type="entry name" value="S-adenosyl-L-methionine-dependent methyltransferases"/>
    <property type="match status" value="1"/>
</dbReference>
<dbReference type="PANTHER" id="PTHR24422">
    <property type="entry name" value="CHEMOTAXIS PROTEIN METHYLTRANSFERASE"/>
    <property type="match status" value="1"/>
</dbReference>
<evidence type="ECO:0000259" key="6">
    <source>
        <dbReference type="PROSITE" id="PS50123"/>
    </source>
</evidence>
<accession>A0A8J6XU96</accession>
<protein>
    <recommendedName>
        <fullName evidence="2">protein-glutamate O-methyltransferase</fullName>
        <ecNumber evidence="2">2.1.1.80</ecNumber>
    </recommendedName>
</protein>
<evidence type="ECO:0000256" key="1">
    <source>
        <dbReference type="ARBA" id="ARBA00001541"/>
    </source>
</evidence>
<dbReference type="Pfam" id="PF01739">
    <property type="entry name" value="CheR"/>
    <property type="match status" value="1"/>
</dbReference>
<dbReference type="PROSITE" id="PS50123">
    <property type="entry name" value="CHER"/>
    <property type="match status" value="1"/>
</dbReference>
<dbReference type="Proteomes" id="UP000629098">
    <property type="component" value="Unassembled WGS sequence"/>
</dbReference>
<feature type="domain" description="CheR-type methyltransferase" evidence="6">
    <location>
        <begin position="21"/>
        <end position="262"/>
    </location>
</feature>
<sequence>MSSEKSLLCDRVQNTDEANPEFETLLDYLKHSRGCDLTSYKRSSLMRRFQRRMQRIDIDTYQSYLEYLQCHSHENLALLDDVLINVSSFFRDHDTWQYLALEIIPKIIASKQPDEPIRVWSAGCATGQEICSLLILLAEALGIESCLQRVQCFATDVDESALAQARKGIYSNLEITGIPFNLLQKYFEQTEKGYVFHPKLRRTVIFSRHDLTQNAPYSKIDLLTCRNVFIYLNPEAQTSILVKFHFALKNTGFLMLGKAETIIKHRQIFTPVNLNQKIFAKGLKLELEDYFSFLPQSRRQ</sequence>
<dbReference type="PRINTS" id="PR00996">
    <property type="entry name" value="CHERMTFRASE"/>
</dbReference>
<dbReference type="GO" id="GO:0032259">
    <property type="term" value="P:methylation"/>
    <property type="evidence" value="ECO:0007669"/>
    <property type="project" value="UniProtKB-KW"/>
</dbReference>
<evidence type="ECO:0000256" key="2">
    <source>
        <dbReference type="ARBA" id="ARBA00012534"/>
    </source>
</evidence>
<dbReference type="EMBL" id="JACXAE010000126">
    <property type="protein sequence ID" value="MBD2778420.1"/>
    <property type="molecule type" value="Genomic_DNA"/>
</dbReference>
<reference evidence="7" key="1">
    <citation type="submission" date="2020-09" db="EMBL/GenBank/DDBJ databases">
        <title>Iningainema tapete sp. nov. (Scytonemataceae, Cyanobacteria) from greenhouses in central Florida (USA) produces two types of nodularin with biosynthetic potential for microcystin-LR and anabaenopeptins.</title>
        <authorList>
            <person name="Berthold D.E."/>
            <person name="Lefler F.W."/>
            <person name="Huang I.-S."/>
            <person name="Abdulla H."/>
            <person name="Zimba P.V."/>
            <person name="Laughinghouse H.D. IV."/>
        </authorList>
    </citation>
    <scope>NUCLEOTIDE SEQUENCE</scope>
    <source>
        <strain evidence="7">BLCCT55</strain>
    </source>
</reference>
<gene>
    <name evidence="7" type="ORF">ICL16_41855</name>
</gene>
<dbReference type="AlphaFoldDB" id="A0A8J6XU96"/>
<keyword evidence="3" id="KW-0489">Methyltransferase</keyword>
<keyword evidence="5" id="KW-0949">S-adenosyl-L-methionine</keyword>
<dbReference type="InterPro" id="IPR022641">
    <property type="entry name" value="CheR_N"/>
</dbReference>
<evidence type="ECO:0000256" key="5">
    <source>
        <dbReference type="ARBA" id="ARBA00022691"/>
    </source>
</evidence>
<dbReference type="Gene3D" id="3.40.50.150">
    <property type="entry name" value="Vaccinia Virus protein VP39"/>
    <property type="match status" value="1"/>
</dbReference>
<dbReference type="InterPro" id="IPR029063">
    <property type="entry name" value="SAM-dependent_MTases_sf"/>
</dbReference>
<dbReference type="GO" id="GO:0008983">
    <property type="term" value="F:protein-glutamate O-methyltransferase activity"/>
    <property type="evidence" value="ECO:0007669"/>
    <property type="project" value="UniProtKB-EC"/>
</dbReference>
<dbReference type="InterPro" id="IPR000780">
    <property type="entry name" value="CheR_MeTrfase"/>
</dbReference>
<dbReference type="PANTHER" id="PTHR24422:SF10">
    <property type="entry name" value="CHEMOTAXIS PROTEIN METHYLTRANSFERASE 2"/>
    <property type="match status" value="1"/>
</dbReference>
<evidence type="ECO:0000256" key="3">
    <source>
        <dbReference type="ARBA" id="ARBA00022603"/>
    </source>
</evidence>
<dbReference type="SUPFAM" id="SSF47757">
    <property type="entry name" value="Chemotaxis receptor methyltransferase CheR, N-terminal domain"/>
    <property type="match status" value="1"/>
</dbReference>
<dbReference type="InterPro" id="IPR022642">
    <property type="entry name" value="CheR_C"/>
</dbReference>
<dbReference type="EC" id="2.1.1.80" evidence="2"/>
<dbReference type="InterPro" id="IPR050903">
    <property type="entry name" value="Bact_Chemotaxis_MeTrfase"/>
</dbReference>
<comment type="catalytic activity">
    <reaction evidence="1">
        <text>L-glutamyl-[protein] + S-adenosyl-L-methionine = [protein]-L-glutamate 5-O-methyl ester + S-adenosyl-L-homocysteine</text>
        <dbReference type="Rhea" id="RHEA:24452"/>
        <dbReference type="Rhea" id="RHEA-COMP:10208"/>
        <dbReference type="Rhea" id="RHEA-COMP:10311"/>
        <dbReference type="ChEBI" id="CHEBI:29973"/>
        <dbReference type="ChEBI" id="CHEBI:57856"/>
        <dbReference type="ChEBI" id="CHEBI:59789"/>
        <dbReference type="ChEBI" id="CHEBI:82795"/>
        <dbReference type="EC" id="2.1.1.80"/>
    </reaction>
</comment>
<keyword evidence="8" id="KW-1185">Reference proteome</keyword>
<proteinExistence type="predicted"/>
<evidence type="ECO:0000313" key="8">
    <source>
        <dbReference type="Proteomes" id="UP000629098"/>
    </source>
</evidence>
<dbReference type="SMART" id="SM00138">
    <property type="entry name" value="MeTrc"/>
    <property type="match status" value="1"/>
</dbReference>
<evidence type="ECO:0000256" key="4">
    <source>
        <dbReference type="ARBA" id="ARBA00022679"/>
    </source>
</evidence>
<evidence type="ECO:0000313" key="7">
    <source>
        <dbReference type="EMBL" id="MBD2778420.1"/>
    </source>
</evidence>